<keyword evidence="6" id="KW-0430">Lectin</keyword>
<evidence type="ECO:0000256" key="4">
    <source>
        <dbReference type="ARBA" id="ARBA00022490"/>
    </source>
</evidence>
<feature type="domain" description="Galectin" evidence="10">
    <location>
        <begin position="1023"/>
        <end position="1158"/>
    </location>
</feature>
<keyword evidence="7 8" id="KW-0175">Coiled coil</keyword>
<evidence type="ECO:0000256" key="1">
    <source>
        <dbReference type="ARBA" id="ARBA00004496"/>
    </source>
</evidence>
<feature type="compositionally biased region" description="Basic and acidic residues" evidence="9">
    <location>
        <begin position="596"/>
        <end position="610"/>
    </location>
</feature>
<evidence type="ECO:0000313" key="11">
    <source>
        <dbReference type="EMBL" id="KAF3700695.1"/>
    </source>
</evidence>
<feature type="compositionally biased region" description="Polar residues" evidence="9">
    <location>
        <begin position="513"/>
        <end position="534"/>
    </location>
</feature>
<feature type="region of interest" description="Disordered" evidence="9">
    <location>
        <begin position="596"/>
        <end position="647"/>
    </location>
</feature>
<dbReference type="AlphaFoldDB" id="A0A6G1QDR9"/>
<dbReference type="Gene3D" id="2.60.120.200">
    <property type="match status" value="1"/>
</dbReference>
<organism evidence="11 12">
    <name type="scientific">Channa argus</name>
    <name type="common">Northern snakehead</name>
    <name type="synonym">Ophicephalus argus</name>
    <dbReference type="NCBI Taxonomy" id="215402"/>
    <lineage>
        <taxon>Eukaryota</taxon>
        <taxon>Metazoa</taxon>
        <taxon>Chordata</taxon>
        <taxon>Craniata</taxon>
        <taxon>Vertebrata</taxon>
        <taxon>Euteleostomi</taxon>
        <taxon>Actinopterygii</taxon>
        <taxon>Neopterygii</taxon>
        <taxon>Teleostei</taxon>
        <taxon>Neoteleostei</taxon>
        <taxon>Acanthomorphata</taxon>
        <taxon>Anabantaria</taxon>
        <taxon>Anabantiformes</taxon>
        <taxon>Channoidei</taxon>
        <taxon>Channidae</taxon>
        <taxon>Channa</taxon>
    </lineage>
</organism>
<dbReference type="PANTHER" id="PTHR15919">
    <property type="entry name" value="DAPPER-RELATED"/>
    <property type="match status" value="1"/>
</dbReference>
<evidence type="ECO:0000256" key="6">
    <source>
        <dbReference type="ARBA" id="ARBA00022734"/>
    </source>
</evidence>
<dbReference type="GO" id="GO:2000095">
    <property type="term" value="P:regulation of Wnt signaling pathway, planar cell polarity pathway"/>
    <property type="evidence" value="ECO:0007669"/>
    <property type="project" value="TreeGrafter"/>
</dbReference>
<keyword evidence="12" id="KW-1185">Reference proteome</keyword>
<name>A0A6G1QDR9_CHAAH</name>
<feature type="region of interest" description="Disordered" evidence="9">
    <location>
        <begin position="461"/>
        <end position="537"/>
    </location>
</feature>
<feature type="region of interest" description="Disordered" evidence="9">
    <location>
        <begin position="667"/>
        <end position="694"/>
    </location>
</feature>
<evidence type="ECO:0000259" key="10">
    <source>
        <dbReference type="PROSITE" id="PS51304"/>
    </source>
</evidence>
<comment type="similarity">
    <text evidence="2">Belongs to the dapper family.</text>
</comment>
<protein>
    <submittedName>
        <fullName evidence="11">Dapper-like protein 1 Frodo 1</fullName>
    </submittedName>
</protein>
<evidence type="ECO:0000313" key="12">
    <source>
        <dbReference type="Proteomes" id="UP000503349"/>
    </source>
</evidence>
<dbReference type="SUPFAM" id="SSF49899">
    <property type="entry name" value="Concanavalin A-like lectins/glucanases"/>
    <property type="match status" value="1"/>
</dbReference>
<dbReference type="PROSITE" id="PS51304">
    <property type="entry name" value="GALECTIN"/>
    <property type="match status" value="1"/>
</dbReference>
<dbReference type="GO" id="GO:0046329">
    <property type="term" value="P:negative regulation of JNK cascade"/>
    <property type="evidence" value="ECO:0007669"/>
    <property type="project" value="TreeGrafter"/>
</dbReference>
<keyword evidence="3" id="KW-0217">Developmental protein</keyword>
<comment type="subcellular location">
    <subcellularLocation>
        <location evidence="1">Cytoplasm</location>
    </subcellularLocation>
</comment>
<dbReference type="InterPro" id="IPR001079">
    <property type="entry name" value="Galectin_CRD"/>
</dbReference>
<evidence type="ECO:0000256" key="9">
    <source>
        <dbReference type="SAM" id="MobiDB-lite"/>
    </source>
</evidence>
<feature type="region of interest" description="Disordered" evidence="9">
    <location>
        <begin position="794"/>
        <end position="849"/>
    </location>
</feature>
<dbReference type="SMART" id="SM00908">
    <property type="entry name" value="Gal-bind_lectin"/>
    <property type="match status" value="1"/>
</dbReference>
<gene>
    <name evidence="11" type="ORF">EXN66_Car016383</name>
</gene>
<dbReference type="PANTHER" id="PTHR15919:SF12">
    <property type="entry name" value="DAPPER HOMOLOG 1"/>
    <property type="match status" value="1"/>
</dbReference>
<dbReference type="Pfam" id="PF00337">
    <property type="entry name" value="Gal-bind_lectin"/>
    <property type="match status" value="1"/>
</dbReference>
<dbReference type="CDD" id="cd00070">
    <property type="entry name" value="GLECT"/>
    <property type="match status" value="1"/>
</dbReference>
<dbReference type="EMBL" id="CM015727">
    <property type="protein sequence ID" value="KAF3700695.1"/>
    <property type="molecule type" value="Genomic_DNA"/>
</dbReference>
<reference evidence="11 12" key="1">
    <citation type="submission" date="2019-02" db="EMBL/GenBank/DDBJ databases">
        <title>Opniocepnalus argus genome.</title>
        <authorList>
            <person name="Zhou C."/>
            <person name="Xiao S."/>
        </authorList>
    </citation>
    <scope>NUCLEOTIDE SEQUENCE [LARGE SCALE GENOMIC DNA]</scope>
    <source>
        <strain evidence="11">OARG1902GOOAL</strain>
        <tissue evidence="11">Muscle</tissue>
    </source>
</reference>
<dbReference type="InterPro" id="IPR013320">
    <property type="entry name" value="ConA-like_dom_sf"/>
</dbReference>
<dbReference type="GO" id="GO:0005737">
    <property type="term" value="C:cytoplasm"/>
    <property type="evidence" value="ECO:0007669"/>
    <property type="project" value="UniProtKB-SubCell"/>
</dbReference>
<dbReference type="GO" id="GO:0090090">
    <property type="term" value="P:negative regulation of canonical Wnt signaling pathway"/>
    <property type="evidence" value="ECO:0007669"/>
    <property type="project" value="TreeGrafter"/>
</dbReference>
<dbReference type="Proteomes" id="UP000503349">
    <property type="component" value="Chromosome 16"/>
</dbReference>
<dbReference type="GO" id="GO:0030246">
    <property type="term" value="F:carbohydrate binding"/>
    <property type="evidence" value="ECO:0007669"/>
    <property type="project" value="UniProtKB-KW"/>
</dbReference>
<evidence type="ECO:0000256" key="8">
    <source>
        <dbReference type="SAM" id="Coils"/>
    </source>
</evidence>
<dbReference type="GO" id="GO:0016055">
    <property type="term" value="P:Wnt signaling pathway"/>
    <property type="evidence" value="ECO:0007669"/>
    <property type="project" value="UniProtKB-KW"/>
</dbReference>
<evidence type="ECO:0000256" key="2">
    <source>
        <dbReference type="ARBA" id="ARBA00010807"/>
    </source>
</evidence>
<feature type="compositionally biased region" description="Basic and acidic residues" evidence="9">
    <location>
        <begin position="120"/>
        <end position="131"/>
    </location>
</feature>
<feature type="compositionally biased region" description="Gly residues" evidence="9">
    <location>
        <begin position="826"/>
        <end position="836"/>
    </location>
</feature>
<sequence length="1161" mass="126759">MLLSTASRRDRAADLDAAERLRSIRERLDATMSGLEELEFLRQRQEVLVRAALELREVEGEVEEAAERRREVPISSEEKLLEENILLLRKQLNCLRRRDAGLISQLQELDRQICDLRLDTDMSRDQPETDSRPSSGFYELSDGASGSLSNSSNSVFSECFCSMAEADGRLLSTDELASCLECDGLVGGLCDDSASSGTVRRSLSVPHPPTQDPSVACCDPQLKYHCDLVARNSSDVYRYPSPLHAVAVQSPVFLHKYGHGGQGRDEGRLKSTEAGIEVETSPLPTSMSAPLVCQSSPWPALSSSSQTLSHKRLDSYIYSLLQRKALPIRTSRPRTSISTDPSKSILRQVSLCVRQVSAPSSGAGLGILRGSELKASWPNGGVSPEDVASSSSPQRQWSMESKIEGQETQKGFSGCSADMMQAGFIIHNSDLVQNPNSSSPSNGIQKGCSVANKDFHTRTNSLQKKNSKGLLPLSAGSTATLPNDFRELSRVNTTTKETKQPCYPQDQDLGLKSSKSVKTATPKNSPKTLQTCQTEKNDRLVPEMASIGSSSQSHEGGGEGGSSMVNAKYLSTQQQNINLHKGGSKSVKVKMIRAFEHNDSSSERKGDKTQHRSSSRKSQLVEDGSSTHSKVSKRLGGGAPRVSSRYKRISASIPEGRVLDKCNTSTLSSLRSGTSKHHHRNHHHCSGHHHHHGHYLNPHHHGRDQVVVIAKPKHKRSDYRRLRAIMEVPYDEALRRAQRRQRNLALTSSAHKVYRPSSGQLSGPYSYVAGSDSEYSAECASLFHSTIVDTSEDEKSNYTTNCFGDSESSEEDSVEGSTTTSDTEESGGGGTDGMGRGWDQLGASRGGVVGQEMTPSQAKAFVKIKASHNLKKKILRFRSGSLKLMTTVCYRDQVQPNVGSLRSSESSDSQTLWMVGQTILANQECSSRTHLGLDNPTTPPGQVNQAITPPGPEVLGVNLLLTPPGLEVNLLPIPPGLEVLGVNLLLTRPGLEAPGVNLLLTPLGLEVQLKVEVCGQEETPASPLGPPPNPVHLEDCPVLHLDLVSLQPPSRVWFTLDLCSGNDVAFHFNPRFNEGGKQVVVRNSCVGGKWGREERELSSFPFARGQPFEMKILCTSTEFKVAVNNTHLLVFKHRNTNLRSINLLCIYYDLTLSNVQMETVA</sequence>
<dbReference type="InterPro" id="IPR024843">
    <property type="entry name" value="Dapper"/>
</dbReference>
<dbReference type="SMART" id="SM00276">
    <property type="entry name" value="GLECT"/>
    <property type="match status" value="1"/>
</dbReference>
<evidence type="ECO:0000256" key="3">
    <source>
        <dbReference type="ARBA" id="ARBA00022473"/>
    </source>
</evidence>
<feature type="compositionally biased region" description="Basic residues" evidence="9">
    <location>
        <begin position="674"/>
        <end position="694"/>
    </location>
</feature>
<evidence type="ECO:0000256" key="5">
    <source>
        <dbReference type="ARBA" id="ARBA00022687"/>
    </source>
</evidence>
<keyword evidence="4" id="KW-0963">Cytoplasm</keyword>
<accession>A0A6G1QDR9</accession>
<reference evidence="12" key="2">
    <citation type="submission" date="2019-02" db="EMBL/GenBank/DDBJ databases">
        <title>Opniocepnalus argus Var Kimnra genome.</title>
        <authorList>
            <person name="Zhou C."/>
            <person name="Xiao S."/>
        </authorList>
    </citation>
    <scope>NUCLEOTIDE SEQUENCE [LARGE SCALE GENOMIC DNA]</scope>
</reference>
<evidence type="ECO:0000256" key="7">
    <source>
        <dbReference type="ARBA" id="ARBA00023054"/>
    </source>
</evidence>
<keyword evidence="5" id="KW-0879">Wnt signaling pathway</keyword>
<dbReference type="Pfam" id="PF15268">
    <property type="entry name" value="Dapper"/>
    <property type="match status" value="2"/>
</dbReference>
<proteinExistence type="inferred from homology"/>
<feature type="coiled-coil region" evidence="8">
    <location>
        <begin position="18"/>
        <end position="98"/>
    </location>
</feature>
<feature type="region of interest" description="Disordered" evidence="9">
    <location>
        <begin position="120"/>
        <end position="143"/>
    </location>
</feature>